<evidence type="ECO:0000313" key="1">
    <source>
        <dbReference type="EMBL" id="TRZ05926.1"/>
    </source>
</evidence>
<feature type="non-terminal residue" evidence="1">
    <location>
        <position position="1"/>
    </location>
</feature>
<name>A0A8K1D8W1_9PASS</name>
<gene>
    <name evidence="1" type="ORF">HGM15179_021181</name>
</gene>
<dbReference type="Proteomes" id="UP000796761">
    <property type="component" value="Unassembled WGS sequence"/>
</dbReference>
<protein>
    <submittedName>
        <fullName evidence="1">Uncharacterized protein</fullName>
    </submittedName>
</protein>
<reference evidence="1" key="1">
    <citation type="submission" date="2019-04" db="EMBL/GenBank/DDBJ databases">
        <title>Genome assembly of Zosterops borbonicus 15179.</title>
        <authorList>
            <person name="Leroy T."/>
            <person name="Anselmetti Y."/>
            <person name="Tilak M.-K."/>
            <person name="Nabholz B."/>
        </authorList>
    </citation>
    <scope>NUCLEOTIDE SEQUENCE</scope>
    <source>
        <strain evidence="1">HGM_15179</strain>
        <tissue evidence="1">Muscle</tissue>
    </source>
</reference>
<dbReference type="EMBL" id="SWJQ01003167">
    <property type="protein sequence ID" value="TRZ05926.1"/>
    <property type="molecule type" value="Genomic_DNA"/>
</dbReference>
<sequence length="63" mass="6940">VLVEKSPKSKDRGTTRKTTLLPTVFHTKNTSLEMSSKEQNTSASTAQLICTDRFDSSVITILP</sequence>
<evidence type="ECO:0000313" key="2">
    <source>
        <dbReference type="Proteomes" id="UP000796761"/>
    </source>
</evidence>
<organism evidence="1 2">
    <name type="scientific">Zosterops borbonicus</name>
    <dbReference type="NCBI Taxonomy" id="364589"/>
    <lineage>
        <taxon>Eukaryota</taxon>
        <taxon>Metazoa</taxon>
        <taxon>Chordata</taxon>
        <taxon>Craniata</taxon>
        <taxon>Vertebrata</taxon>
        <taxon>Euteleostomi</taxon>
        <taxon>Archelosauria</taxon>
        <taxon>Archosauria</taxon>
        <taxon>Dinosauria</taxon>
        <taxon>Saurischia</taxon>
        <taxon>Theropoda</taxon>
        <taxon>Coelurosauria</taxon>
        <taxon>Aves</taxon>
        <taxon>Neognathae</taxon>
        <taxon>Neoaves</taxon>
        <taxon>Telluraves</taxon>
        <taxon>Australaves</taxon>
        <taxon>Passeriformes</taxon>
        <taxon>Sylvioidea</taxon>
        <taxon>Zosteropidae</taxon>
        <taxon>Zosterops</taxon>
    </lineage>
</organism>
<dbReference type="AlphaFoldDB" id="A0A8K1D8W1"/>
<proteinExistence type="predicted"/>
<accession>A0A8K1D8W1</accession>
<comment type="caution">
    <text evidence="1">The sequence shown here is derived from an EMBL/GenBank/DDBJ whole genome shotgun (WGS) entry which is preliminary data.</text>
</comment>
<keyword evidence="2" id="KW-1185">Reference proteome</keyword>
<feature type="non-terminal residue" evidence="1">
    <location>
        <position position="63"/>
    </location>
</feature>